<evidence type="ECO:0000313" key="3">
    <source>
        <dbReference type="Proteomes" id="UP000440224"/>
    </source>
</evidence>
<reference evidence="2 3" key="1">
    <citation type="submission" date="2019-10" db="EMBL/GenBank/DDBJ databases">
        <title>A soil myxobacterium in the family Polyangiaceae.</title>
        <authorList>
            <person name="Li Y."/>
            <person name="Wang J."/>
        </authorList>
    </citation>
    <scope>NUCLEOTIDE SEQUENCE [LARGE SCALE GENOMIC DNA]</scope>
    <source>
        <strain evidence="2 3">DSM 14734</strain>
    </source>
</reference>
<keyword evidence="3" id="KW-1185">Reference proteome</keyword>
<keyword evidence="2" id="KW-0255">Endonuclease</keyword>
<accession>A0A6N7PYS6</accession>
<dbReference type="AlphaFoldDB" id="A0A6N7PYS6"/>
<dbReference type="GO" id="GO:0004519">
    <property type="term" value="F:endonuclease activity"/>
    <property type="evidence" value="ECO:0007669"/>
    <property type="project" value="UniProtKB-KW"/>
</dbReference>
<dbReference type="Proteomes" id="UP000440224">
    <property type="component" value="Unassembled WGS sequence"/>
</dbReference>
<dbReference type="PANTHER" id="PTHR37827:SF1">
    <property type="entry name" value="HNH DOMAIN-CONTAINING PROTEIN"/>
    <property type="match status" value="1"/>
</dbReference>
<dbReference type="EMBL" id="WJIE01000017">
    <property type="protein sequence ID" value="MRG97362.1"/>
    <property type="molecule type" value="Genomic_DNA"/>
</dbReference>
<keyword evidence="2" id="KW-0540">Nuclease</keyword>
<evidence type="ECO:0000256" key="1">
    <source>
        <dbReference type="SAM" id="MobiDB-lite"/>
    </source>
</evidence>
<sequence>MPRATPSIEPCPLCERPNLHPSDHHLVPRSRGGKETLAICRDCHHAVHAVLTNKELEARYHTVAELLAHPDLAKMIAFIARQDPGGKVRVRRTKARPKRP</sequence>
<comment type="caution">
    <text evidence="2">The sequence shown here is derived from an EMBL/GenBank/DDBJ whole genome shotgun (WGS) entry which is preliminary data.</text>
</comment>
<evidence type="ECO:0000313" key="2">
    <source>
        <dbReference type="EMBL" id="MRG97362.1"/>
    </source>
</evidence>
<protein>
    <submittedName>
        <fullName evidence="2">HNH endonuclease</fullName>
    </submittedName>
</protein>
<gene>
    <name evidence="2" type="ORF">GF068_36365</name>
</gene>
<name>A0A6N7PYS6_9BACT</name>
<proteinExistence type="predicted"/>
<feature type="region of interest" description="Disordered" evidence="1">
    <location>
        <begin position="1"/>
        <end position="30"/>
    </location>
</feature>
<organism evidence="2 3">
    <name type="scientific">Polyangium spumosum</name>
    <dbReference type="NCBI Taxonomy" id="889282"/>
    <lineage>
        <taxon>Bacteria</taxon>
        <taxon>Pseudomonadati</taxon>
        <taxon>Myxococcota</taxon>
        <taxon>Polyangia</taxon>
        <taxon>Polyangiales</taxon>
        <taxon>Polyangiaceae</taxon>
        <taxon>Polyangium</taxon>
    </lineage>
</organism>
<dbReference type="PANTHER" id="PTHR37827">
    <property type="entry name" value="TUDOR DOMAIN-CONTAINING PROTEIN"/>
    <property type="match status" value="1"/>
</dbReference>
<keyword evidence="2" id="KW-0378">Hydrolase</keyword>
<feature type="compositionally biased region" description="Basic and acidic residues" evidence="1">
    <location>
        <begin position="17"/>
        <end position="26"/>
    </location>
</feature>